<dbReference type="Gene3D" id="2.60.40.10">
    <property type="entry name" value="Immunoglobulins"/>
    <property type="match status" value="1"/>
</dbReference>
<dbReference type="EMBL" id="BOOR01000077">
    <property type="protein sequence ID" value="GII59108.1"/>
    <property type="molecule type" value="Genomic_DNA"/>
</dbReference>
<keyword evidence="4" id="KW-1185">Reference proteome</keyword>
<proteinExistence type="predicted"/>
<sequence length="1009" mass="106199">MSGLVLVPTPAVAEPTPAALGLTITLRMDWFERFEVPDDGINEEGEFYPEVKIGDGPVRVAGTISDDAFHPATLSPSPWVFTEQVNLPEGRTTLDITVSIKDLDDTFGFGDDRMDISPQNQDVDLNLTYNVLTDTWSGDGIGHGSGLDNPCSDRDGKPQGQACAVGDGDPNFPEDGDGKRAALGLTITSSGHSDADQDGIADRDERFGVRNEDGSMAVDLPAFGADPLHKDLFLELDHTDGVEPSHEAIEVVKRAFAAAPLPNPSGGDGITLHVDSGGLHDKNAMEGPPQGTCGDGLDNDGKNGQDGADPDCTFRDVGVENPTPNCDNGTDDDDDGKKDAEDPDCLAGENLGGGNTVPALGNCGFDAKFFQTKGAPGNNFATARQRVFNYVIYTTPDADTDGAGPDTGCGIGGQGSGTDIVLYRTDPAALMHELGHNLGLHHGGNETHNCKPNYVSVMNYDINSGIPRAGGGLLVDFSPARITLDGKSRGKAPMDRLKEDDLYENRVLDPGDNVNNFVFMDDKGVKRTTPLNANPDWNGDNPSGFGDDGDQRFEVNIDAAGPADCKNDTKNSELNGHNDWKAVQAYLPHRFPVPGGPTPPIETETFPTREEAERILRVNNTTDLAVAIADSPDPAAAGESLNWTITVSNNGPNSATSTQVTTTLPADVTNPITSVPCGIAGKVVTCNLNELRQGASKQYTIKADVPADVVYRNGAPKTITARSTVDNLAGPDSHTGNDTATAETKVIAKADVKVTEATATSPLEVLIGQPGSASLEVTLGNAGPSSPIDTTLTTSATADSGVTVTPATATFEQTALTVGSPQKATYTANLECTTPGVKTVKLNATLALKKAEDVDPDMTNNEKSVSFQIDCVVPIAINVRPGGSPNSINLNTDATLAALTTKAGEYDLPLDFDAAKIDASTALWGLRDKLFNTATPTGAREVHGRGHRERSYELDEKTRDADTDLVLHFKPSGSGLTLTSTRACLKGKYLAPDAGVYTFLGCDTVRVVN</sequence>
<evidence type="ECO:0000259" key="2">
    <source>
        <dbReference type="Pfam" id="PF01345"/>
    </source>
</evidence>
<dbReference type="InterPro" id="IPR013783">
    <property type="entry name" value="Ig-like_fold"/>
</dbReference>
<dbReference type="GO" id="GO:0008237">
    <property type="term" value="F:metallopeptidase activity"/>
    <property type="evidence" value="ECO:0007669"/>
    <property type="project" value="InterPro"/>
</dbReference>
<dbReference type="InterPro" id="IPR047589">
    <property type="entry name" value="DUF11_rpt"/>
</dbReference>
<reference evidence="3" key="1">
    <citation type="submission" date="2021-01" db="EMBL/GenBank/DDBJ databases">
        <title>Whole genome shotgun sequence of Planotetraspora thailandica NBRC 104271.</title>
        <authorList>
            <person name="Komaki H."/>
            <person name="Tamura T."/>
        </authorList>
    </citation>
    <scope>NUCLEOTIDE SEQUENCE</scope>
    <source>
        <strain evidence="3">NBRC 104271</strain>
    </source>
</reference>
<comment type="caution">
    <text evidence="3">The sequence shown here is derived from an EMBL/GenBank/DDBJ whole genome shotgun (WGS) entry which is preliminary data.</text>
</comment>
<organism evidence="3 4">
    <name type="scientific">Planotetraspora thailandica</name>
    <dbReference type="NCBI Taxonomy" id="487172"/>
    <lineage>
        <taxon>Bacteria</taxon>
        <taxon>Bacillati</taxon>
        <taxon>Actinomycetota</taxon>
        <taxon>Actinomycetes</taxon>
        <taxon>Streptosporangiales</taxon>
        <taxon>Streptosporangiaceae</taxon>
        <taxon>Planotetraspora</taxon>
    </lineage>
</organism>
<dbReference type="InterPro" id="IPR024079">
    <property type="entry name" value="MetalloPept_cat_dom_sf"/>
</dbReference>
<gene>
    <name evidence="3" type="ORF">Pth03_74970</name>
</gene>
<dbReference type="GO" id="GO:0005975">
    <property type="term" value="P:carbohydrate metabolic process"/>
    <property type="evidence" value="ECO:0007669"/>
    <property type="project" value="UniProtKB-ARBA"/>
</dbReference>
<protein>
    <recommendedName>
        <fullName evidence="2">DUF11 domain-containing protein</fullName>
    </recommendedName>
</protein>
<name>A0A8J3Y1F6_9ACTN</name>
<dbReference type="NCBIfam" id="TIGR01451">
    <property type="entry name" value="B_ant_repeat"/>
    <property type="match status" value="1"/>
</dbReference>
<feature type="region of interest" description="Disordered" evidence="1">
    <location>
        <begin position="262"/>
        <end position="349"/>
    </location>
</feature>
<dbReference type="Pfam" id="PF01345">
    <property type="entry name" value="DUF11"/>
    <property type="match status" value="1"/>
</dbReference>
<dbReference type="AlphaFoldDB" id="A0A8J3Y1F6"/>
<evidence type="ECO:0000256" key="1">
    <source>
        <dbReference type="SAM" id="MobiDB-lite"/>
    </source>
</evidence>
<evidence type="ECO:0000313" key="3">
    <source>
        <dbReference type="EMBL" id="GII59108.1"/>
    </source>
</evidence>
<dbReference type="SUPFAM" id="SSF55486">
    <property type="entry name" value="Metalloproteases ('zincins'), catalytic domain"/>
    <property type="match status" value="1"/>
</dbReference>
<feature type="domain" description="DUF11" evidence="2">
    <location>
        <begin position="623"/>
        <end position="743"/>
    </location>
</feature>
<dbReference type="Gene3D" id="3.40.390.10">
    <property type="entry name" value="Collagenase (Catalytic Domain)"/>
    <property type="match status" value="1"/>
</dbReference>
<accession>A0A8J3Y1F6</accession>
<dbReference type="InterPro" id="IPR001434">
    <property type="entry name" value="OmcB-like_DUF11"/>
</dbReference>
<dbReference type="Proteomes" id="UP000605992">
    <property type="component" value="Unassembled WGS sequence"/>
</dbReference>
<evidence type="ECO:0000313" key="4">
    <source>
        <dbReference type="Proteomes" id="UP000605992"/>
    </source>
</evidence>